<organism evidence="1 2">
    <name type="scientific">Flavobacterium frigoris (strain PS1)</name>
    <dbReference type="NCBI Taxonomy" id="1086011"/>
    <lineage>
        <taxon>Bacteria</taxon>
        <taxon>Pseudomonadati</taxon>
        <taxon>Bacteroidota</taxon>
        <taxon>Flavobacteriia</taxon>
        <taxon>Flavobacteriales</taxon>
        <taxon>Flavobacteriaceae</taxon>
        <taxon>Flavobacterium</taxon>
    </lineage>
</organism>
<dbReference type="EMBL" id="AHKF01000014">
    <property type="protein sequence ID" value="EIA09584.1"/>
    <property type="molecule type" value="Genomic_DNA"/>
</dbReference>
<dbReference type="eggNOG" id="ENOG502ZPIW">
    <property type="taxonomic scope" value="Bacteria"/>
</dbReference>
<evidence type="ECO:0000313" key="2">
    <source>
        <dbReference type="Proteomes" id="UP000005566"/>
    </source>
</evidence>
<dbReference type="Proteomes" id="UP000005566">
    <property type="component" value="Unassembled WGS sequence"/>
</dbReference>
<reference evidence="1 2" key="1">
    <citation type="journal article" date="2014" name="Acta Crystallogr. D">
        <title>Structure-based characterization and antifreeze properties of a hyperactive ice-binding protein from the Antarctic bacterium Flavobacterium frigoris PS1.</title>
        <authorList>
            <person name="Do H."/>
            <person name="Kim S.J."/>
            <person name="Kim H.J."/>
            <person name="Lee J.H."/>
        </authorList>
    </citation>
    <scope>NUCLEOTIDE SEQUENCE [LARGE SCALE GENOMIC DNA]</scope>
    <source>
        <strain evidence="1 2">PS1</strain>
    </source>
</reference>
<proteinExistence type="predicted"/>
<protein>
    <submittedName>
        <fullName evidence="1">Uncharacterized protein</fullName>
    </submittedName>
</protein>
<dbReference type="RefSeq" id="WP_007137179.1">
    <property type="nucleotide sequence ID" value="NZ_AHKF01000014.1"/>
</dbReference>
<gene>
    <name evidence="1" type="ORF">HJ01_01002</name>
</gene>
<dbReference type="STRING" id="1086011.HJ01_01002"/>
<keyword evidence="2" id="KW-1185">Reference proteome</keyword>
<dbReference type="PATRIC" id="fig|1086011.3.peg.981"/>
<comment type="caution">
    <text evidence="1">The sequence shown here is derived from an EMBL/GenBank/DDBJ whole genome shotgun (WGS) entry which is preliminary data.</text>
</comment>
<dbReference type="OrthoDB" id="795069at2"/>
<name>H7FPA4_FLAFP</name>
<dbReference type="AlphaFoldDB" id="H7FPA4"/>
<sequence>MIDFLKLDTEDEGVIAYFKTHPLLEYMSNEDMFNRYDPEVLNTKDKYQYKGIIFCFYSNKRLKISFLPHYYFNGNLHNANDLNIIDCIKIILEFKNTFKIDWEKLKIINLEFGLNVVSPICIKDLITFLIYHEQHEFKDNPEYQFSKQSHSSNKKTGRANNNKIIKGYAKGLQFPEFCHINTFRFEIKSRESAYISKLEIFNLNDLLNVNVYYLLIDKLIAEFKNILILYDKIDFTNLNLKEVSKLNTLLSQSHWYRIKQDNKRNAFNDEKIKYYKLIDKTGIHLKKQLEKIICEKLELLKKGAISTLYNSRIRTQNKTQTTTVKTLLCQVTKINISMQKNDSILLSHTGLKHYYKNDKKVFEQIKRRYLSNRWLSSDFETQIKEIAHSIRNSKSNQSIKQNRIYKPTQLNILNTLGI</sequence>
<accession>H7FPA4</accession>
<evidence type="ECO:0000313" key="1">
    <source>
        <dbReference type="EMBL" id="EIA09584.1"/>
    </source>
</evidence>